<dbReference type="EMBL" id="CP036267">
    <property type="protein sequence ID" value="QDT33900.1"/>
    <property type="molecule type" value="Genomic_DNA"/>
</dbReference>
<sequence>MSVSQRIVWGVVLVLLGINVPVFLCLHLTLDTIIYDLQARCALEGGVLYQDIVEPNLPGVVWVHMLVRGIFGWSDVVLRVFDLAVVSGIIAILSRMISRRGKSLFTTQSALLTLSVFAFYLGLLEWCHCQRDLWMLLPCLLAVQCRVSRLEKREEDFSSKQIVASAFLEGIYWSIAFWIKPHIAVPALCVILMSAWLTKKRIRIAIETSGVLAGGILMGILGSLWLIQTQAWDAFWVMQLEWNPEYVSTGRSRLTADRMVGLWNVFFPWSWAHVVALIVSARTIQTNIIEKSQRQPRLLLLIALYIGWLVQVFVLQYPFMYVHVPALVLALAISLSIKIPSQFRSIAWKGFAAACLLVVLTSPVLSPVRLSSWWDCVSSGPSMELRKKIQVDPQPSWEHLEPVIAYLKEQGVQDGEVTVYTNHLIQIYPELEINPSTRYVFLDTLARLFKSRTEEISLALEQCQHKFAVSSLTEAGMTEEELQTLNNPETQLPEAFPEDGFELFPFSQPVVFRSGPYVVHRVTRPIGKLATEFDPLKHKDSDSD</sequence>
<evidence type="ECO:0008006" key="4">
    <source>
        <dbReference type="Google" id="ProtNLM"/>
    </source>
</evidence>
<feature type="transmembrane region" description="Helical" evidence="1">
    <location>
        <begin position="7"/>
        <end position="30"/>
    </location>
</feature>
<keyword evidence="1" id="KW-0812">Transmembrane</keyword>
<dbReference type="AlphaFoldDB" id="A0A517QQH8"/>
<protein>
    <recommendedName>
        <fullName evidence="4">Glycosyltransferase RgtA/B/C/D-like domain-containing protein</fullName>
    </recommendedName>
</protein>
<keyword evidence="1" id="KW-1133">Transmembrane helix</keyword>
<feature type="transmembrane region" description="Helical" evidence="1">
    <location>
        <begin position="70"/>
        <end position="93"/>
    </location>
</feature>
<organism evidence="2 3">
    <name type="scientific">Thalassoglobus polymorphus</name>
    <dbReference type="NCBI Taxonomy" id="2527994"/>
    <lineage>
        <taxon>Bacteria</taxon>
        <taxon>Pseudomonadati</taxon>
        <taxon>Planctomycetota</taxon>
        <taxon>Planctomycetia</taxon>
        <taxon>Planctomycetales</taxon>
        <taxon>Planctomycetaceae</taxon>
        <taxon>Thalassoglobus</taxon>
    </lineage>
</organism>
<dbReference type="OrthoDB" id="227142at2"/>
<feature type="transmembrane region" description="Helical" evidence="1">
    <location>
        <begin position="296"/>
        <end position="314"/>
    </location>
</feature>
<keyword evidence="3" id="KW-1185">Reference proteome</keyword>
<proteinExistence type="predicted"/>
<evidence type="ECO:0000313" key="3">
    <source>
        <dbReference type="Proteomes" id="UP000315724"/>
    </source>
</evidence>
<feature type="transmembrane region" description="Helical" evidence="1">
    <location>
        <begin position="209"/>
        <end position="227"/>
    </location>
</feature>
<dbReference type="RefSeq" id="WP_145200952.1">
    <property type="nucleotide sequence ID" value="NZ_CP036267.1"/>
</dbReference>
<feature type="transmembrane region" description="Helical" evidence="1">
    <location>
        <begin position="266"/>
        <end position="284"/>
    </location>
</feature>
<evidence type="ECO:0000313" key="2">
    <source>
        <dbReference type="EMBL" id="QDT33900.1"/>
    </source>
</evidence>
<keyword evidence="1" id="KW-0472">Membrane</keyword>
<reference evidence="2 3" key="1">
    <citation type="submission" date="2019-02" db="EMBL/GenBank/DDBJ databases">
        <title>Deep-cultivation of Planctomycetes and their phenomic and genomic characterization uncovers novel biology.</title>
        <authorList>
            <person name="Wiegand S."/>
            <person name="Jogler M."/>
            <person name="Boedeker C."/>
            <person name="Pinto D."/>
            <person name="Vollmers J."/>
            <person name="Rivas-Marin E."/>
            <person name="Kohn T."/>
            <person name="Peeters S.H."/>
            <person name="Heuer A."/>
            <person name="Rast P."/>
            <person name="Oberbeckmann S."/>
            <person name="Bunk B."/>
            <person name="Jeske O."/>
            <person name="Meyerdierks A."/>
            <person name="Storesund J.E."/>
            <person name="Kallscheuer N."/>
            <person name="Luecker S."/>
            <person name="Lage O.M."/>
            <person name="Pohl T."/>
            <person name="Merkel B.J."/>
            <person name="Hornburger P."/>
            <person name="Mueller R.-W."/>
            <person name="Bruemmer F."/>
            <person name="Labrenz M."/>
            <person name="Spormann A.M."/>
            <person name="Op den Camp H."/>
            <person name="Overmann J."/>
            <person name="Amann R."/>
            <person name="Jetten M.S.M."/>
            <person name="Mascher T."/>
            <person name="Medema M.H."/>
            <person name="Devos D.P."/>
            <person name="Kaster A.-K."/>
            <person name="Ovreas L."/>
            <person name="Rohde M."/>
            <person name="Galperin M.Y."/>
            <person name="Jogler C."/>
        </authorList>
    </citation>
    <scope>NUCLEOTIDE SEQUENCE [LARGE SCALE GENOMIC DNA]</scope>
    <source>
        <strain evidence="2 3">Mal48</strain>
    </source>
</reference>
<gene>
    <name evidence="2" type="ORF">Mal48_31560</name>
</gene>
<feature type="transmembrane region" description="Helical" evidence="1">
    <location>
        <begin position="105"/>
        <end position="124"/>
    </location>
</feature>
<dbReference type="Proteomes" id="UP000315724">
    <property type="component" value="Chromosome"/>
</dbReference>
<name>A0A517QQH8_9PLAN</name>
<feature type="transmembrane region" description="Helical" evidence="1">
    <location>
        <begin position="346"/>
        <end position="365"/>
    </location>
</feature>
<evidence type="ECO:0000256" key="1">
    <source>
        <dbReference type="SAM" id="Phobius"/>
    </source>
</evidence>
<feature type="transmembrane region" description="Helical" evidence="1">
    <location>
        <begin position="320"/>
        <end position="339"/>
    </location>
</feature>
<dbReference type="KEGG" id="tpol:Mal48_31560"/>
<accession>A0A517QQH8</accession>
<feature type="transmembrane region" description="Helical" evidence="1">
    <location>
        <begin position="175"/>
        <end position="197"/>
    </location>
</feature>